<name>Q47CG9_DECAR</name>
<dbReference type="HOGENOM" id="CLU_2022918_0_0_4"/>
<organism evidence="1">
    <name type="scientific">Dechloromonas aromatica (strain RCB)</name>
    <dbReference type="NCBI Taxonomy" id="159087"/>
    <lineage>
        <taxon>Bacteria</taxon>
        <taxon>Pseudomonadati</taxon>
        <taxon>Pseudomonadota</taxon>
        <taxon>Betaproteobacteria</taxon>
        <taxon>Rhodocyclales</taxon>
        <taxon>Azonexaceae</taxon>
        <taxon>Dechloromonas</taxon>
    </lineage>
</organism>
<dbReference type="STRING" id="159087.Daro_2732"/>
<protein>
    <submittedName>
        <fullName evidence="1">Uncharacterized protein</fullName>
    </submittedName>
</protein>
<dbReference type="AlphaFoldDB" id="Q47CG9"/>
<dbReference type="EMBL" id="CP000089">
    <property type="protein sequence ID" value="AAZ47462.1"/>
    <property type="molecule type" value="Genomic_DNA"/>
</dbReference>
<evidence type="ECO:0000313" key="1">
    <source>
        <dbReference type="EMBL" id="AAZ47462.1"/>
    </source>
</evidence>
<gene>
    <name evidence="1" type="ordered locus">Daro_2732</name>
</gene>
<proteinExistence type="predicted"/>
<dbReference type="KEGG" id="dar:Daro_2732"/>
<reference evidence="1" key="1">
    <citation type="submission" date="2005-08" db="EMBL/GenBank/DDBJ databases">
        <title>Complete sequence of Dechloromonas aromatica RCB.</title>
        <authorList>
            <person name="Salinero K.K."/>
            <person name="Copeland A."/>
            <person name="Lucas S."/>
            <person name="Lapidus A."/>
            <person name="Barry K."/>
            <person name="Detter J.C."/>
            <person name="Glavina T."/>
            <person name="Hammon N."/>
            <person name="Israni S."/>
            <person name="Pitluck S."/>
            <person name="Di Bartolo G."/>
            <person name="Trong S."/>
            <person name="Schmutz J."/>
            <person name="Larimer F."/>
            <person name="Land M."/>
            <person name="Ivanova N."/>
            <person name="Richardson P."/>
        </authorList>
    </citation>
    <scope>NUCLEOTIDE SEQUENCE</scope>
    <source>
        <strain evidence="1">RCB</strain>
    </source>
</reference>
<sequence>MILKKTEHLPATDKGTRVALIFALVAERLSAFYEHDQWLTIAQGATLCADWLSRSKRSLPMNERKVLSELAFGLAQQIEASLSREAGLFTAHELMESLDSNYQSEVGFSIMAECERLLDSLI</sequence>
<dbReference type="eggNOG" id="ENOG5032UNZ">
    <property type="taxonomic scope" value="Bacteria"/>
</dbReference>
<dbReference type="OrthoDB" id="8964561at2"/>
<accession>Q47CG9</accession>